<dbReference type="GO" id="GO:0016758">
    <property type="term" value="F:hexosyltransferase activity"/>
    <property type="evidence" value="ECO:0007669"/>
    <property type="project" value="UniProtKB-UniRule"/>
</dbReference>
<accession>A0A0B7C3M8</accession>
<evidence type="ECO:0000256" key="2">
    <source>
        <dbReference type="ARBA" id="ARBA00022679"/>
    </source>
</evidence>
<evidence type="ECO:0000256" key="3">
    <source>
        <dbReference type="PROSITE-ProRule" id="PRU00992"/>
    </source>
</evidence>
<feature type="non-terminal residue" evidence="5">
    <location>
        <position position="1"/>
    </location>
</feature>
<evidence type="ECO:0000259" key="4">
    <source>
        <dbReference type="PROSITE" id="PS51659"/>
    </source>
</evidence>
<reference evidence="5" key="1">
    <citation type="submission" date="2014-12" db="EMBL/GenBank/DDBJ databases">
        <title>Insight into the proteome of Arion vulgaris.</title>
        <authorList>
            <person name="Aradska J."/>
            <person name="Bulat T."/>
            <person name="Smidak R."/>
            <person name="Sarate P."/>
            <person name="Gangsoo J."/>
            <person name="Sialana F."/>
            <person name="Bilban M."/>
            <person name="Lubec G."/>
        </authorList>
    </citation>
    <scope>NUCLEOTIDE SEQUENCE</scope>
    <source>
        <tissue evidence="5">Skin</tissue>
    </source>
</reference>
<comment type="caution">
    <text evidence="3">Lacks conserved residue(s) required for the propagation of feature annotation.</text>
</comment>
<feature type="domain" description="GT23" evidence="4">
    <location>
        <begin position="1"/>
        <end position="79"/>
    </location>
</feature>
<evidence type="ECO:0000313" key="5">
    <source>
        <dbReference type="EMBL" id="CEK99241.1"/>
    </source>
</evidence>
<dbReference type="Pfam" id="PF19745">
    <property type="entry name" value="FUT8_N_cat"/>
    <property type="match status" value="1"/>
</dbReference>
<gene>
    <name evidence="5" type="primary">ORF220799</name>
</gene>
<keyword evidence="1 3" id="KW-0328">Glycosyltransferase</keyword>
<protein>
    <recommendedName>
        <fullName evidence="4">GT23 domain-containing protein</fullName>
    </recommendedName>
</protein>
<proteinExistence type="inferred from homology"/>
<dbReference type="PROSITE" id="PS51659">
    <property type="entry name" value="GT23"/>
    <property type="match status" value="1"/>
</dbReference>
<name>A0A0B7C3M8_9EUPU</name>
<organism evidence="5">
    <name type="scientific">Arion vulgaris</name>
    <dbReference type="NCBI Taxonomy" id="1028688"/>
    <lineage>
        <taxon>Eukaryota</taxon>
        <taxon>Metazoa</taxon>
        <taxon>Spiralia</taxon>
        <taxon>Lophotrochozoa</taxon>
        <taxon>Mollusca</taxon>
        <taxon>Gastropoda</taxon>
        <taxon>Heterobranchia</taxon>
        <taxon>Euthyneura</taxon>
        <taxon>Panpulmonata</taxon>
        <taxon>Eupulmonata</taxon>
        <taxon>Stylommatophora</taxon>
        <taxon>Helicina</taxon>
        <taxon>Arionoidea</taxon>
        <taxon>Arionidae</taxon>
        <taxon>Arion</taxon>
    </lineage>
</organism>
<evidence type="ECO:0000256" key="1">
    <source>
        <dbReference type="ARBA" id="ARBA00022676"/>
    </source>
</evidence>
<feature type="non-terminal residue" evidence="5">
    <location>
        <position position="79"/>
    </location>
</feature>
<sequence>EEYMKHVNDFYDQLERSQPGIVRRVYMATDDPSILPNAKMKYAKYQYFLSILSQVSVFSTSLYHSKYDKYQYFPSISSF</sequence>
<keyword evidence="2 3" id="KW-0808">Transferase</keyword>
<dbReference type="AlphaFoldDB" id="A0A0B7C3M8"/>
<dbReference type="EMBL" id="HACG01052370">
    <property type="protein sequence ID" value="CEK99241.1"/>
    <property type="molecule type" value="Transcribed_RNA"/>
</dbReference>
<comment type="similarity">
    <text evidence="3">Belongs to the glycosyltransferase 23 family.</text>
</comment>
<dbReference type="InterPro" id="IPR045573">
    <property type="entry name" value="Fut8_N_cat"/>
</dbReference>
<dbReference type="InterPro" id="IPR027350">
    <property type="entry name" value="GT23_dom"/>
</dbReference>